<evidence type="ECO:0000256" key="2">
    <source>
        <dbReference type="SAM" id="Coils"/>
    </source>
</evidence>
<dbReference type="GO" id="GO:0015562">
    <property type="term" value="F:efflux transmembrane transporter activity"/>
    <property type="evidence" value="ECO:0007669"/>
    <property type="project" value="TreeGrafter"/>
</dbReference>
<dbReference type="Pfam" id="PF25967">
    <property type="entry name" value="RND-MFP_C"/>
    <property type="match status" value="1"/>
</dbReference>
<evidence type="ECO:0000259" key="4">
    <source>
        <dbReference type="Pfam" id="PF25954"/>
    </source>
</evidence>
<sequence length="343" mass="37646">MTRLTRAMIGLAILGLMPVTSTVAQQATRPANVVVQALTFEPEQTNLDAVGTAEGFKSVNIYPAAADKVTAVNFVPGQHVNKGDVLIELDARRQIVAVQRAEIELKDAERSLKRLLDSQNNGAVTQSAIDDARTQRDLAEVALKAAQADLQDRHLRAPFSGILGLTDVEVGDRITLQTLVTSIDSRQKLYVNFKAPETALKLLKDSASISLEPWTEVGRKLEAQIAQIDSRVDQQDRSLRVRALLDNSEDEFRPGMSFKVNLTLLSQPYAAIPEAALSWAATGAYVWLAKDNKAYKVDVNIKQRLRGKILVEGNLQPGNALITEGIQQLRQDQPLRIAGQTHE</sequence>
<dbReference type="InterPro" id="IPR058627">
    <property type="entry name" value="MdtA-like_C"/>
</dbReference>
<feature type="domain" description="CusB-like beta-barrel" evidence="4">
    <location>
        <begin position="190"/>
        <end position="263"/>
    </location>
</feature>
<accession>A0A8J6M3T4</accession>
<dbReference type="Gene3D" id="2.40.30.170">
    <property type="match status" value="1"/>
</dbReference>
<keyword evidence="7" id="KW-1185">Reference proteome</keyword>
<feature type="signal peptide" evidence="3">
    <location>
        <begin position="1"/>
        <end position="26"/>
    </location>
</feature>
<keyword evidence="2" id="KW-0175">Coiled coil</keyword>
<reference evidence="6" key="2">
    <citation type="submission" date="2020-08" db="EMBL/GenBank/DDBJ databases">
        <authorList>
            <person name="Lai Q."/>
        </authorList>
    </citation>
    <scope>NUCLEOTIDE SEQUENCE</scope>
    <source>
        <strain evidence="6">S27-2</strain>
    </source>
</reference>
<dbReference type="RefSeq" id="WP_186507944.1">
    <property type="nucleotide sequence ID" value="NZ_JACNEP010000018.1"/>
</dbReference>
<evidence type="ECO:0000259" key="5">
    <source>
        <dbReference type="Pfam" id="PF25967"/>
    </source>
</evidence>
<dbReference type="NCBIfam" id="TIGR01730">
    <property type="entry name" value="RND_mfp"/>
    <property type="match status" value="1"/>
</dbReference>
<dbReference type="EMBL" id="JACNEP010000018">
    <property type="protein sequence ID" value="MBC3767422.1"/>
    <property type="molecule type" value="Genomic_DNA"/>
</dbReference>
<protein>
    <submittedName>
        <fullName evidence="6">Efflux RND transporter periplasmic adaptor subunit</fullName>
    </submittedName>
</protein>
<feature type="chain" id="PRO_5035189267" evidence="3">
    <location>
        <begin position="27"/>
        <end position="343"/>
    </location>
</feature>
<comment type="similarity">
    <text evidence="1">Belongs to the membrane fusion protein (MFP) (TC 8.A.1) family.</text>
</comment>
<feature type="coiled-coil region" evidence="2">
    <location>
        <begin position="91"/>
        <end position="149"/>
    </location>
</feature>
<dbReference type="Pfam" id="PF25954">
    <property type="entry name" value="Beta-barrel_RND_2"/>
    <property type="match status" value="1"/>
</dbReference>
<dbReference type="Gene3D" id="1.10.287.470">
    <property type="entry name" value="Helix hairpin bin"/>
    <property type="match status" value="1"/>
</dbReference>
<organism evidence="6 7">
    <name type="scientific">Neptunicella marina</name>
    <dbReference type="NCBI Taxonomy" id="2125989"/>
    <lineage>
        <taxon>Bacteria</taxon>
        <taxon>Pseudomonadati</taxon>
        <taxon>Pseudomonadota</taxon>
        <taxon>Gammaproteobacteria</taxon>
        <taxon>Alteromonadales</taxon>
        <taxon>Alteromonadaceae</taxon>
        <taxon>Neptunicella</taxon>
    </lineage>
</organism>
<dbReference type="SUPFAM" id="SSF111369">
    <property type="entry name" value="HlyD-like secretion proteins"/>
    <property type="match status" value="1"/>
</dbReference>
<dbReference type="InterPro" id="IPR058792">
    <property type="entry name" value="Beta-barrel_RND_2"/>
</dbReference>
<dbReference type="Gene3D" id="2.40.50.100">
    <property type="match status" value="1"/>
</dbReference>
<reference evidence="6" key="1">
    <citation type="journal article" date="2018" name="Int. J. Syst. Evol. Microbiol.">
        <title>Neptunicella marina gen. nov., sp. nov., isolated from surface seawater.</title>
        <authorList>
            <person name="Liu X."/>
            <person name="Lai Q."/>
            <person name="Du Y."/>
            <person name="Zhang X."/>
            <person name="Liu Z."/>
            <person name="Sun F."/>
            <person name="Shao Z."/>
        </authorList>
    </citation>
    <scope>NUCLEOTIDE SEQUENCE</scope>
    <source>
        <strain evidence="6">S27-2</strain>
    </source>
</reference>
<evidence type="ECO:0000256" key="3">
    <source>
        <dbReference type="SAM" id="SignalP"/>
    </source>
</evidence>
<keyword evidence="3" id="KW-0732">Signal</keyword>
<evidence type="ECO:0000256" key="1">
    <source>
        <dbReference type="ARBA" id="ARBA00009477"/>
    </source>
</evidence>
<evidence type="ECO:0000313" key="7">
    <source>
        <dbReference type="Proteomes" id="UP000601768"/>
    </source>
</evidence>
<dbReference type="PANTHER" id="PTHR30469:SF11">
    <property type="entry name" value="BLL4320 PROTEIN"/>
    <property type="match status" value="1"/>
</dbReference>
<evidence type="ECO:0000313" key="6">
    <source>
        <dbReference type="EMBL" id="MBC3767422.1"/>
    </source>
</evidence>
<dbReference type="AlphaFoldDB" id="A0A8J6M3T4"/>
<proteinExistence type="inferred from homology"/>
<comment type="caution">
    <text evidence="6">The sequence shown here is derived from an EMBL/GenBank/DDBJ whole genome shotgun (WGS) entry which is preliminary data.</text>
</comment>
<gene>
    <name evidence="6" type="ORF">H8B19_16205</name>
</gene>
<feature type="domain" description="Multidrug resistance protein MdtA-like C-terminal permuted SH3" evidence="5">
    <location>
        <begin position="272"/>
        <end position="327"/>
    </location>
</feature>
<dbReference type="Proteomes" id="UP000601768">
    <property type="component" value="Unassembled WGS sequence"/>
</dbReference>
<dbReference type="Gene3D" id="2.40.420.20">
    <property type="match status" value="1"/>
</dbReference>
<dbReference type="InterPro" id="IPR006143">
    <property type="entry name" value="RND_pump_MFP"/>
</dbReference>
<dbReference type="GO" id="GO:1990281">
    <property type="term" value="C:efflux pump complex"/>
    <property type="evidence" value="ECO:0007669"/>
    <property type="project" value="TreeGrafter"/>
</dbReference>
<dbReference type="PANTHER" id="PTHR30469">
    <property type="entry name" value="MULTIDRUG RESISTANCE PROTEIN MDTA"/>
    <property type="match status" value="1"/>
</dbReference>
<name>A0A8J6M3T4_9ALTE</name>